<evidence type="ECO:0000313" key="2">
    <source>
        <dbReference type="EMBL" id="KFK22692.1"/>
    </source>
</evidence>
<keyword evidence="3" id="KW-1185">Reference proteome</keyword>
<name>A0A087FYJ0_ARAAL</name>
<feature type="compositionally biased region" description="Pro residues" evidence="1">
    <location>
        <begin position="1"/>
        <end position="23"/>
    </location>
</feature>
<gene>
    <name evidence="2" type="ORF">AALP_AAs70172U000100</name>
</gene>
<proteinExistence type="predicted"/>
<feature type="non-terminal residue" evidence="2">
    <location>
        <position position="52"/>
    </location>
</feature>
<dbReference type="EMBL" id="KL986390">
    <property type="protein sequence ID" value="KFK22692.1"/>
    <property type="molecule type" value="Genomic_DNA"/>
</dbReference>
<evidence type="ECO:0000313" key="3">
    <source>
        <dbReference type="Proteomes" id="UP000029120"/>
    </source>
</evidence>
<accession>A0A087FYJ0</accession>
<protein>
    <submittedName>
        <fullName evidence="2">Uncharacterized protein</fullName>
    </submittedName>
</protein>
<reference evidence="3" key="1">
    <citation type="journal article" date="2015" name="Nat. Plants">
        <title>Genome expansion of Arabis alpina linked with retrotransposition and reduced symmetric DNA methylation.</title>
        <authorList>
            <person name="Willing E.M."/>
            <person name="Rawat V."/>
            <person name="Mandakova T."/>
            <person name="Maumus F."/>
            <person name="James G.V."/>
            <person name="Nordstroem K.J."/>
            <person name="Becker C."/>
            <person name="Warthmann N."/>
            <person name="Chica C."/>
            <person name="Szarzynska B."/>
            <person name="Zytnicki M."/>
            <person name="Albani M.C."/>
            <person name="Kiefer C."/>
            <person name="Bergonzi S."/>
            <person name="Castaings L."/>
            <person name="Mateos J.L."/>
            <person name="Berns M.C."/>
            <person name="Bujdoso N."/>
            <person name="Piofczyk T."/>
            <person name="de Lorenzo L."/>
            <person name="Barrero-Sicilia C."/>
            <person name="Mateos I."/>
            <person name="Piednoel M."/>
            <person name="Hagmann J."/>
            <person name="Chen-Min-Tao R."/>
            <person name="Iglesias-Fernandez R."/>
            <person name="Schuster S.C."/>
            <person name="Alonso-Blanco C."/>
            <person name="Roudier F."/>
            <person name="Carbonero P."/>
            <person name="Paz-Ares J."/>
            <person name="Davis S.J."/>
            <person name="Pecinka A."/>
            <person name="Quesneville H."/>
            <person name="Colot V."/>
            <person name="Lysak M.A."/>
            <person name="Weigel D."/>
            <person name="Coupland G."/>
            <person name="Schneeberger K."/>
        </authorList>
    </citation>
    <scope>NUCLEOTIDE SEQUENCE [LARGE SCALE GENOMIC DNA]</scope>
    <source>
        <strain evidence="3">cv. Pajares</strain>
    </source>
</reference>
<organism evidence="2 3">
    <name type="scientific">Arabis alpina</name>
    <name type="common">Alpine rock-cress</name>
    <dbReference type="NCBI Taxonomy" id="50452"/>
    <lineage>
        <taxon>Eukaryota</taxon>
        <taxon>Viridiplantae</taxon>
        <taxon>Streptophyta</taxon>
        <taxon>Embryophyta</taxon>
        <taxon>Tracheophyta</taxon>
        <taxon>Spermatophyta</taxon>
        <taxon>Magnoliopsida</taxon>
        <taxon>eudicotyledons</taxon>
        <taxon>Gunneridae</taxon>
        <taxon>Pentapetalae</taxon>
        <taxon>rosids</taxon>
        <taxon>malvids</taxon>
        <taxon>Brassicales</taxon>
        <taxon>Brassicaceae</taxon>
        <taxon>Arabideae</taxon>
        <taxon>Arabis</taxon>
    </lineage>
</organism>
<feature type="region of interest" description="Disordered" evidence="1">
    <location>
        <begin position="1"/>
        <end position="52"/>
    </location>
</feature>
<dbReference type="Proteomes" id="UP000029120">
    <property type="component" value="Unassembled WGS sequence"/>
</dbReference>
<sequence>MPTPSSTPMTPPMPTPSSTPTTPPILMLATPSSPMSLARVHVKSSARDEGIG</sequence>
<evidence type="ECO:0000256" key="1">
    <source>
        <dbReference type="SAM" id="MobiDB-lite"/>
    </source>
</evidence>
<dbReference type="AlphaFoldDB" id="A0A087FYJ0"/>
<dbReference type="Gramene" id="KFK22692">
    <property type="protein sequence ID" value="KFK22692"/>
    <property type="gene ID" value="AALP_AAs70172U000100"/>
</dbReference>